<gene>
    <name evidence="1" type="ORF">L1987_66249</name>
</gene>
<evidence type="ECO:0000313" key="2">
    <source>
        <dbReference type="Proteomes" id="UP001056120"/>
    </source>
</evidence>
<sequence length="570" mass="62747">MKPHLTRSEFATTLVLASVISFPVLCQKTQPYDVCREPLKCGNIDLEYPFWGSSRPAYCGHPGFQLTCQSNVPELVYKSVSYRVLDTDSSTQTITVARNDLWTNDCPQYLHNTTYNTTLFNGDNFDQQNVSVYYRCDDSIPVTISLPAGHRLSCNANNTETDSYFYVTDLIRSDVADFFIRCGDYITVPVNRSSAARLAAAGASRSDLGSALTAGFNLQWTANNDECERCVQSDGQCGSNLTSPDLFACYCAGGSFSLTCNNVDGSGGSSKSNSLSIALPIVGAVIVGVGIGWMIFVYRQRRKRRAIKGASSTQTESKAILTKFSNKELVSNDNSNFTSSIPPYPSPKTSETSKEFGKTSYFGAQVFAYEELEVATDNFNGSRELGDGGFGTVYYGKLLDGREVAVKCLHENSFRRMEQFMNEVRILTGLDHENLLISSLQAVDTNRHRLDINLANMAMTKIQNHMLDELVDKSIGFETNGLVRRTTALVAELAFRCLQQQKDMRPTMKEVVETLRGIQNDDSNAQKPEVLDIVVDDGGLLKGHNTEPTSPDYGDTNKLVGSYVPNSSSG</sequence>
<dbReference type="Proteomes" id="UP001056120">
    <property type="component" value="Linkage Group LG22"/>
</dbReference>
<comment type="caution">
    <text evidence="1">The sequence shown here is derived from an EMBL/GenBank/DDBJ whole genome shotgun (WGS) entry which is preliminary data.</text>
</comment>
<evidence type="ECO:0000313" key="1">
    <source>
        <dbReference type="EMBL" id="KAI3726452.1"/>
    </source>
</evidence>
<proteinExistence type="predicted"/>
<reference evidence="2" key="1">
    <citation type="journal article" date="2022" name="Mol. Ecol. Resour.">
        <title>The genomes of chicory, endive, great burdock and yacon provide insights into Asteraceae palaeo-polyploidization history and plant inulin production.</title>
        <authorList>
            <person name="Fan W."/>
            <person name="Wang S."/>
            <person name="Wang H."/>
            <person name="Wang A."/>
            <person name="Jiang F."/>
            <person name="Liu H."/>
            <person name="Zhao H."/>
            <person name="Xu D."/>
            <person name="Zhang Y."/>
        </authorList>
    </citation>
    <scope>NUCLEOTIDE SEQUENCE [LARGE SCALE GENOMIC DNA]</scope>
    <source>
        <strain evidence="2">cv. Yunnan</strain>
    </source>
</reference>
<dbReference type="EMBL" id="CM042039">
    <property type="protein sequence ID" value="KAI3726452.1"/>
    <property type="molecule type" value="Genomic_DNA"/>
</dbReference>
<protein>
    <submittedName>
        <fullName evidence="1">Uncharacterized protein</fullName>
    </submittedName>
</protein>
<reference evidence="1 2" key="2">
    <citation type="journal article" date="2022" name="Mol. Ecol. Resour.">
        <title>The genomes of chicory, endive, great burdock and yacon provide insights into Asteraceae paleo-polyploidization history and plant inulin production.</title>
        <authorList>
            <person name="Fan W."/>
            <person name="Wang S."/>
            <person name="Wang H."/>
            <person name="Wang A."/>
            <person name="Jiang F."/>
            <person name="Liu H."/>
            <person name="Zhao H."/>
            <person name="Xu D."/>
            <person name="Zhang Y."/>
        </authorList>
    </citation>
    <scope>NUCLEOTIDE SEQUENCE [LARGE SCALE GENOMIC DNA]</scope>
    <source>
        <strain evidence="2">cv. Yunnan</strain>
        <tissue evidence="1">Leaves</tissue>
    </source>
</reference>
<keyword evidence="2" id="KW-1185">Reference proteome</keyword>
<organism evidence="1 2">
    <name type="scientific">Smallanthus sonchifolius</name>
    <dbReference type="NCBI Taxonomy" id="185202"/>
    <lineage>
        <taxon>Eukaryota</taxon>
        <taxon>Viridiplantae</taxon>
        <taxon>Streptophyta</taxon>
        <taxon>Embryophyta</taxon>
        <taxon>Tracheophyta</taxon>
        <taxon>Spermatophyta</taxon>
        <taxon>Magnoliopsida</taxon>
        <taxon>eudicotyledons</taxon>
        <taxon>Gunneridae</taxon>
        <taxon>Pentapetalae</taxon>
        <taxon>asterids</taxon>
        <taxon>campanulids</taxon>
        <taxon>Asterales</taxon>
        <taxon>Asteraceae</taxon>
        <taxon>Asteroideae</taxon>
        <taxon>Heliantheae alliance</taxon>
        <taxon>Millerieae</taxon>
        <taxon>Smallanthus</taxon>
    </lineage>
</organism>
<accession>A0ACB9BWL2</accession>
<name>A0ACB9BWL2_9ASTR</name>